<name>A0A453GJM7_AEGTS</name>
<evidence type="ECO:0000313" key="1">
    <source>
        <dbReference type="EnsemblPlants" id="AET3Gv21048900.3"/>
    </source>
</evidence>
<dbReference type="Proteomes" id="UP000015105">
    <property type="component" value="Chromosome 3D"/>
</dbReference>
<evidence type="ECO:0000313" key="2">
    <source>
        <dbReference type="Proteomes" id="UP000015105"/>
    </source>
</evidence>
<keyword evidence="2" id="KW-1185">Reference proteome</keyword>
<proteinExistence type="predicted"/>
<dbReference type="AlphaFoldDB" id="A0A453GJM7"/>
<organism evidence="1 2">
    <name type="scientific">Aegilops tauschii subsp. strangulata</name>
    <name type="common">Goatgrass</name>
    <dbReference type="NCBI Taxonomy" id="200361"/>
    <lineage>
        <taxon>Eukaryota</taxon>
        <taxon>Viridiplantae</taxon>
        <taxon>Streptophyta</taxon>
        <taxon>Embryophyta</taxon>
        <taxon>Tracheophyta</taxon>
        <taxon>Spermatophyta</taxon>
        <taxon>Magnoliopsida</taxon>
        <taxon>Liliopsida</taxon>
        <taxon>Poales</taxon>
        <taxon>Poaceae</taxon>
        <taxon>BOP clade</taxon>
        <taxon>Pooideae</taxon>
        <taxon>Triticodae</taxon>
        <taxon>Triticeae</taxon>
        <taxon>Triticinae</taxon>
        <taxon>Aegilops</taxon>
    </lineage>
</organism>
<reference evidence="2" key="1">
    <citation type="journal article" date="2014" name="Science">
        <title>Ancient hybridizations among the ancestral genomes of bread wheat.</title>
        <authorList>
            <consortium name="International Wheat Genome Sequencing Consortium,"/>
            <person name="Marcussen T."/>
            <person name="Sandve S.R."/>
            <person name="Heier L."/>
            <person name="Spannagl M."/>
            <person name="Pfeifer M."/>
            <person name="Jakobsen K.S."/>
            <person name="Wulff B.B."/>
            <person name="Steuernagel B."/>
            <person name="Mayer K.F."/>
            <person name="Olsen O.A."/>
        </authorList>
    </citation>
    <scope>NUCLEOTIDE SEQUENCE [LARGE SCALE GENOMIC DNA]</scope>
    <source>
        <strain evidence="2">cv. AL8/78</strain>
    </source>
</reference>
<dbReference type="Gramene" id="AET3Gv21048900.3">
    <property type="protein sequence ID" value="AET3Gv21048900.3"/>
    <property type="gene ID" value="AET3Gv21048900"/>
</dbReference>
<accession>A0A453GJM7</accession>
<reference evidence="1" key="3">
    <citation type="journal article" date="2017" name="Nature">
        <title>Genome sequence of the progenitor of the wheat D genome Aegilops tauschii.</title>
        <authorList>
            <person name="Luo M.C."/>
            <person name="Gu Y.Q."/>
            <person name="Puiu D."/>
            <person name="Wang H."/>
            <person name="Twardziok S.O."/>
            <person name="Deal K.R."/>
            <person name="Huo N."/>
            <person name="Zhu T."/>
            <person name="Wang L."/>
            <person name="Wang Y."/>
            <person name="McGuire P.E."/>
            <person name="Liu S."/>
            <person name="Long H."/>
            <person name="Ramasamy R.K."/>
            <person name="Rodriguez J.C."/>
            <person name="Van S.L."/>
            <person name="Yuan L."/>
            <person name="Wang Z."/>
            <person name="Xia Z."/>
            <person name="Xiao L."/>
            <person name="Anderson O.D."/>
            <person name="Ouyang S."/>
            <person name="Liang Y."/>
            <person name="Zimin A.V."/>
            <person name="Pertea G."/>
            <person name="Qi P."/>
            <person name="Bennetzen J.L."/>
            <person name="Dai X."/>
            <person name="Dawson M.W."/>
            <person name="Muller H.G."/>
            <person name="Kugler K."/>
            <person name="Rivarola-Duarte L."/>
            <person name="Spannagl M."/>
            <person name="Mayer K.F.X."/>
            <person name="Lu F.H."/>
            <person name="Bevan M.W."/>
            <person name="Leroy P."/>
            <person name="Li P."/>
            <person name="You F.M."/>
            <person name="Sun Q."/>
            <person name="Liu Z."/>
            <person name="Lyons E."/>
            <person name="Wicker T."/>
            <person name="Salzberg S.L."/>
            <person name="Devos K.M."/>
            <person name="Dvorak J."/>
        </authorList>
    </citation>
    <scope>NUCLEOTIDE SEQUENCE [LARGE SCALE GENOMIC DNA]</scope>
    <source>
        <strain evidence="1">cv. AL8/78</strain>
    </source>
</reference>
<reference evidence="1" key="5">
    <citation type="journal article" date="2021" name="G3 (Bethesda)">
        <title>Aegilops tauschii genome assembly Aet v5.0 features greater sequence contiguity and improved annotation.</title>
        <authorList>
            <person name="Wang L."/>
            <person name="Zhu T."/>
            <person name="Rodriguez J.C."/>
            <person name="Deal K.R."/>
            <person name="Dubcovsky J."/>
            <person name="McGuire P.E."/>
            <person name="Lux T."/>
            <person name="Spannagl M."/>
            <person name="Mayer K.F.X."/>
            <person name="Baldrich P."/>
            <person name="Meyers B.C."/>
            <person name="Huo N."/>
            <person name="Gu Y.Q."/>
            <person name="Zhou H."/>
            <person name="Devos K.M."/>
            <person name="Bennetzen J.L."/>
            <person name="Unver T."/>
            <person name="Budak H."/>
            <person name="Gulick P.J."/>
            <person name="Galiba G."/>
            <person name="Kalapos B."/>
            <person name="Nelson D.R."/>
            <person name="Li P."/>
            <person name="You F.M."/>
            <person name="Luo M.C."/>
            <person name="Dvorak J."/>
        </authorList>
    </citation>
    <scope>NUCLEOTIDE SEQUENCE [LARGE SCALE GENOMIC DNA]</scope>
    <source>
        <strain evidence="1">cv. AL8/78</strain>
    </source>
</reference>
<reference evidence="2" key="2">
    <citation type="journal article" date="2017" name="Nat. Plants">
        <title>The Aegilops tauschii genome reveals multiple impacts of transposons.</title>
        <authorList>
            <person name="Zhao G."/>
            <person name="Zou C."/>
            <person name="Li K."/>
            <person name="Wang K."/>
            <person name="Li T."/>
            <person name="Gao L."/>
            <person name="Zhang X."/>
            <person name="Wang H."/>
            <person name="Yang Z."/>
            <person name="Liu X."/>
            <person name="Jiang W."/>
            <person name="Mao L."/>
            <person name="Kong X."/>
            <person name="Jiao Y."/>
            <person name="Jia J."/>
        </authorList>
    </citation>
    <scope>NUCLEOTIDE SEQUENCE [LARGE SCALE GENOMIC DNA]</scope>
    <source>
        <strain evidence="2">cv. AL8/78</strain>
    </source>
</reference>
<protein>
    <submittedName>
        <fullName evidence="1">Uncharacterized protein</fullName>
    </submittedName>
</protein>
<dbReference type="EnsemblPlants" id="AET3Gv21048900.3">
    <property type="protein sequence ID" value="AET3Gv21048900.3"/>
    <property type="gene ID" value="AET3Gv21048900"/>
</dbReference>
<reference evidence="1" key="4">
    <citation type="submission" date="2019-03" db="UniProtKB">
        <authorList>
            <consortium name="EnsemblPlants"/>
        </authorList>
    </citation>
    <scope>IDENTIFICATION</scope>
</reference>
<sequence>MDEASLLSPFQQQQQQKPLGIFAFAICSSLDLLAVTEEWSNRVCSTAVAWKLKMHFAHKTSNTVRNCCV</sequence>